<evidence type="ECO:0000313" key="14">
    <source>
        <dbReference type="Proteomes" id="UP001179952"/>
    </source>
</evidence>
<sequence length="132" mass="14185">MQAAARTAIRHLRRSITAVEGRSSASAGIACGGGPRVLSSLSALRSPSAVLDKQEVSDRVIDVLKSVPFVDPYKVSPNADFKNDLKLDMLDNVEVIMAVEEEFAVDIPNSEADKISNTAHLIEYIAAHPQAK</sequence>
<reference evidence="13" key="2">
    <citation type="submission" date="2023-06" db="EMBL/GenBank/DDBJ databases">
        <authorList>
            <person name="Ma L."/>
            <person name="Liu K.-W."/>
            <person name="Li Z."/>
            <person name="Hsiao Y.-Y."/>
            <person name="Qi Y."/>
            <person name="Fu T."/>
            <person name="Tang G."/>
            <person name="Zhang D."/>
            <person name="Sun W.-H."/>
            <person name="Liu D.-K."/>
            <person name="Li Y."/>
            <person name="Chen G.-Z."/>
            <person name="Liu X.-D."/>
            <person name="Liao X.-Y."/>
            <person name="Jiang Y.-T."/>
            <person name="Yu X."/>
            <person name="Hao Y."/>
            <person name="Huang J."/>
            <person name="Zhao X.-W."/>
            <person name="Ke S."/>
            <person name="Chen Y.-Y."/>
            <person name="Wu W.-L."/>
            <person name="Hsu J.-L."/>
            <person name="Lin Y.-F."/>
            <person name="Huang M.-D."/>
            <person name="Li C.-Y."/>
            <person name="Huang L."/>
            <person name="Wang Z.-W."/>
            <person name="Zhao X."/>
            <person name="Zhong W.-Y."/>
            <person name="Peng D.-H."/>
            <person name="Ahmad S."/>
            <person name="Lan S."/>
            <person name="Zhang J.-S."/>
            <person name="Tsai W.-C."/>
            <person name="Van De Peer Y."/>
            <person name="Liu Z.-J."/>
        </authorList>
    </citation>
    <scope>NUCLEOTIDE SEQUENCE</scope>
    <source>
        <strain evidence="13">SCP</strain>
        <tissue evidence="13">Leaves</tissue>
    </source>
</reference>
<comment type="subunit">
    <text evidence="10">Complex I is composed of at least 49 different subunits.</text>
</comment>
<dbReference type="InterPro" id="IPR009081">
    <property type="entry name" value="PP-bd_ACP"/>
</dbReference>
<dbReference type="PANTHER" id="PTHR20863">
    <property type="entry name" value="ACYL CARRIER PROTEIN"/>
    <property type="match status" value="1"/>
</dbReference>
<evidence type="ECO:0000256" key="1">
    <source>
        <dbReference type="ARBA" id="ARBA00005194"/>
    </source>
</evidence>
<evidence type="ECO:0000256" key="6">
    <source>
        <dbReference type="ARBA" id="ARBA00022832"/>
    </source>
</evidence>
<organism evidence="13 14">
    <name type="scientific">Acorus gramineus</name>
    <name type="common">Dwarf sweet flag</name>
    <dbReference type="NCBI Taxonomy" id="55184"/>
    <lineage>
        <taxon>Eukaryota</taxon>
        <taxon>Viridiplantae</taxon>
        <taxon>Streptophyta</taxon>
        <taxon>Embryophyta</taxon>
        <taxon>Tracheophyta</taxon>
        <taxon>Spermatophyta</taxon>
        <taxon>Magnoliopsida</taxon>
        <taxon>Liliopsida</taxon>
        <taxon>Acoraceae</taxon>
        <taxon>Acorus</taxon>
    </lineage>
</organism>
<dbReference type="AlphaFoldDB" id="A0AAV9AG02"/>
<keyword evidence="8 11" id="KW-0275">Fatty acid biosynthesis</keyword>
<dbReference type="GO" id="GO:0005739">
    <property type="term" value="C:mitochondrion"/>
    <property type="evidence" value="ECO:0007669"/>
    <property type="project" value="UniProtKB-ARBA"/>
</dbReference>
<evidence type="ECO:0000256" key="8">
    <source>
        <dbReference type="ARBA" id="ARBA00023160"/>
    </source>
</evidence>
<dbReference type="GO" id="GO:0000035">
    <property type="term" value="F:acyl binding"/>
    <property type="evidence" value="ECO:0007669"/>
    <property type="project" value="TreeGrafter"/>
</dbReference>
<dbReference type="HAMAP" id="MF_01217">
    <property type="entry name" value="Acyl_carrier"/>
    <property type="match status" value="1"/>
</dbReference>
<dbReference type="Proteomes" id="UP001179952">
    <property type="component" value="Unassembled WGS sequence"/>
</dbReference>
<name>A0AAV9AG02_ACOGR</name>
<feature type="domain" description="Carrier" evidence="12">
    <location>
        <begin position="54"/>
        <end position="129"/>
    </location>
</feature>
<protein>
    <recommendedName>
        <fullName evidence="11">Acyl carrier protein</fullName>
    </recommendedName>
</protein>
<evidence type="ECO:0000256" key="9">
    <source>
        <dbReference type="ARBA" id="ARBA00057783"/>
    </source>
</evidence>
<comment type="function">
    <text evidence="9">Carrier of the growing fatty acid chain in fatty acid biosynthesis. May be involved in the synthesis of short and medium chain fatty acids. Accessory and non-catalytic subunit of the mitochondrial membrane respiratory chain NADH dehydrogenase (Complex I), which functions in the transfer of electrons from NADH to the respiratory chain.</text>
</comment>
<evidence type="ECO:0000256" key="4">
    <source>
        <dbReference type="ARBA" id="ARBA00022516"/>
    </source>
</evidence>
<keyword evidence="3 11" id="KW-0596">Phosphopantetheine</keyword>
<comment type="caution">
    <text evidence="13">The sequence shown here is derived from an EMBL/GenBank/DDBJ whole genome shotgun (WGS) entry which is preliminary data.</text>
</comment>
<keyword evidence="4 11" id="KW-0444">Lipid biosynthesis</keyword>
<dbReference type="InterPro" id="IPR003231">
    <property type="entry name" value="ACP"/>
</dbReference>
<evidence type="ECO:0000256" key="5">
    <source>
        <dbReference type="ARBA" id="ARBA00022553"/>
    </source>
</evidence>
<dbReference type="Gene3D" id="1.10.1200.10">
    <property type="entry name" value="ACP-like"/>
    <property type="match status" value="1"/>
</dbReference>
<dbReference type="Pfam" id="PF00550">
    <property type="entry name" value="PP-binding"/>
    <property type="match status" value="1"/>
</dbReference>
<dbReference type="InterPro" id="IPR036736">
    <property type="entry name" value="ACP-like_sf"/>
</dbReference>
<comment type="pathway">
    <text evidence="1">Lipid metabolism; fatty acid biosynthesis.</text>
</comment>
<evidence type="ECO:0000256" key="11">
    <source>
        <dbReference type="RuleBase" id="RU000722"/>
    </source>
</evidence>
<gene>
    <name evidence="13" type="ORF">QJS04_geneDACA008470</name>
</gene>
<evidence type="ECO:0000256" key="2">
    <source>
        <dbReference type="ARBA" id="ARBA00010930"/>
    </source>
</evidence>
<dbReference type="EMBL" id="JAUJYN010000009">
    <property type="protein sequence ID" value="KAK1263088.1"/>
    <property type="molecule type" value="Genomic_DNA"/>
</dbReference>
<reference evidence="13" key="1">
    <citation type="journal article" date="2023" name="Nat. Commun.">
        <title>Diploid and tetraploid genomes of Acorus and the evolution of monocots.</title>
        <authorList>
            <person name="Ma L."/>
            <person name="Liu K.W."/>
            <person name="Li Z."/>
            <person name="Hsiao Y.Y."/>
            <person name="Qi Y."/>
            <person name="Fu T."/>
            <person name="Tang G.D."/>
            <person name="Zhang D."/>
            <person name="Sun W.H."/>
            <person name="Liu D.K."/>
            <person name="Li Y."/>
            <person name="Chen G.Z."/>
            <person name="Liu X.D."/>
            <person name="Liao X.Y."/>
            <person name="Jiang Y.T."/>
            <person name="Yu X."/>
            <person name="Hao Y."/>
            <person name="Huang J."/>
            <person name="Zhao X.W."/>
            <person name="Ke S."/>
            <person name="Chen Y.Y."/>
            <person name="Wu W.L."/>
            <person name="Hsu J.L."/>
            <person name="Lin Y.F."/>
            <person name="Huang M.D."/>
            <person name="Li C.Y."/>
            <person name="Huang L."/>
            <person name="Wang Z.W."/>
            <person name="Zhao X."/>
            <person name="Zhong W.Y."/>
            <person name="Peng D.H."/>
            <person name="Ahmad S."/>
            <person name="Lan S."/>
            <person name="Zhang J.S."/>
            <person name="Tsai W.C."/>
            <person name="Van de Peer Y."/>
            <person name="Liu Z.J."/>
        </authorList>
    </citation>
    <scope>NUCLEOTIDE SEQUENCE</scope>
    <source>
        <strain evidence="13">SCP</strain>
    </source>
</reference>
<dbReference type="GO" id="GO:0000036">
    <property type="term" value="F:acyl carrier activity"/>
    <property type="evidence" value="ECO:0007669"/>
    <property type="project" value="TreeGrafter"/>
</dbReference>
<keyword evidence="14" id="KW-1185">Reference proteome</keyword>
<keyword evidence="7" id="KW-0443">Lipid metabolism</keyword>
<keyword evidence="6" id="KW-0276">Fatty acid metabolism</keyword>
<dbReference type="PROSITE" id="PS50075">
    <property type="entry name" value="CARRIER"/>
    <property type="match status" value="1"/>
</dbReference>
<comment type="similarity">
    <text evidence="2">Belongs to the acyl carrier protein (ACP) family.</text>
</comment>
<dbReference type="SUPFAM" id="SSF47336">
    <property type="entry name" value="ACP-like"/>
    <property type="match status" value="1"/>
</dbReference>
<evidence type="ECO:0000313" key="13">
    <source>
        <dbReference type="EMBL" id="KAK1263088.1"/>
    </source>
</evidence>
<keyword evidence="5" id="KW-0597">Phosphoprotein</keyword>
<proteinExistence type="inferred from homology"/>
<dbReference type="FunFam" id="1.10.1200.10:FF:000003">
    <property type="entry name" value="Acyl carrier protein"/>
    <property type="match status" value="1"/>
</dbReference>
<evidence type="ECO:0000256" key="7">
    <source>
        <dbReference type="ARBA" id="ARBA00023098"/>
    </source>
</evidence>
<evidence type="ECO:0000256" key="10">
    <source>
        <dbReference type="ARBA" id="ARBA00063067"/>
    </source>
</evidence>
<dbReference type="PANTHER" id="PTHR20863:SF75">
    <property type="entry name" value="ACYL CARRIER PROTEIN"/>
    <property type="match status" value="1"/>
</dbReference>
<evidence type="ECO:0000259" key="12">
    <source>
        <dbReference type="PROSITE" id="PS50075"/>
    </source>
</evidence>
<evidence type="ECO:0000256" key="3">
    <source>
        <dbReference type="ARBA" id="ARBA00022450"/>
    </source>
</evidence>
<accession>A0AAV9AG02</accession>